<dbReference type="PANTHER" id="PTHR30204">
    <property type="entry name" value="REDOX-CYCLING DRUG-SENSING TRANSCRIPTIONAL ACTIVATOR SOXR"/>
    <property type="match status" value="1"/>
</dbReference>
<dbReference type="InterPro" id="IPR011256">
    <property type="entry name" value="Reg_factor_effector_dom_sf"/>
</dbReference>
<dbReference type="Pfam" id="PF06445">
    <property type="entry name" value="GyrI-like"/>
    <property type="match status" value="1"/>
</dbReference>
<dbReference type="CDD" id="cd01107">
    <property type="entry name" value="HTH_BmrR"/>
    <property type="match status" value="1"/>
</dbReference>
<dbReference type="SMART" id="SM00871">
    <property type="entry name" value="AraC_E_bind"/>
    <property type="match status" value="1"/>
</dbReference>
<reference evidence="3 4" key="1">
    <citation type="submission" date="2021-01" db="EMBL/GenBank/DDBJ databases">
        <title>Whole genome shotgun sequence of Actinoplanes deccanensis NBRC 13994.</title>
        <authorList>
            <person name="Komaki H."/>
            <person name="Tamura T."/>
        </authorList>
    </citation>
    <scope>NUCLEOTIDE SEQUENCE [LARGE SCALE GENOMIC DNA]</scope>
    <source>
        <strain evidence="3 4">NBRC 13994</strain>
    </source>
</reference>
<dbReference type="RefSeq" id="WP_203776420.1">
    <property type="nucleotide sequence ID" value="NZ_BAAABO010000055.1"/>
</dbReference>
<dbReference type="SUPFAM" id="SSF46955">
    <property type="entry name" value="Putative DNA-binding domain"/>
    <property type="match status" value="1"/>
</dbReference>
<dbReference type="PROSITE" id="PS50937">
    <property type="entry name" value="HTH_MERR_2"/>
    <property type="match status" value="1"/>
</dbReference>
<evidence type="ECO:0000313" key="4">
    <source>
        <dbReference type="Proteomes" id="UP000609879"/>
    </source>
</evidence>
<proteinExistence type="predicted"/>
<dbReference type="Proteomes" id="UP000609879">
    <property type="component" value="Unassembled WGS sequence"/>
</dbReference>
<dbReference type="Gene3D" id="1.10.1660.10">
    <property type="match status" value="1"/>
</dbReference>
<dbReference type="Pfam" id="PF13411">
    <property type="entry name" value="MerR_1"/>
    <property type="match status" value="1"/>
</dbReference>
<evidence type="ECO:0000256" key="1">
    <source>
        <dbReference type="ARBA" id="ARBA00023125"/>
    </source>
</evidence>
<comment type="caution">
    <text evidence="3">The sequence shown here is derived from an EMBL/GenBank/DDBJ whole genome shotgun (WGS) entry which is preliminary data.</text>
</comment>
<dbReference type="EMBL" id="BOMI01000178">
    <property type="protein sequence ID" value="GID79819.1"/>
    <property type="molecule type" value="Genomic_DNA"/>
</dbReference>
<accession>A0ABQ3YIK8</accession>
<name>A0ABQ3YIK8_9ACTN</name>
<dbReference type="SMART" id="SM00422">
    <property type="entry name" value="HTH_MERR"/>
    <property type="match status" value="1"/>
</dbReference>
<organism evidence="3 4">
    <name type="scientific">Paractinoplanes deccanensis</name>
    <dbReference type="NCBI Taxonomy" id="113561"/>
    <lineage>
        <taxon>Bacteria</taxon>
        <taxon>Bacillati</taxon>
        <taxon>Actinomycetota</taxon>
        <taxon>Actinomycetes</taxon>
        <taxon>Micromonosporales</taxon>
        <taxon>Micromonosporaceae</taxon>
        <taxon>Paractinoplanes</taxon>
    </lineage>
</organism>
<dbReference type="InterPro" id="IPR000551">
    <property type="entry name" value="MerR-type_HTH_dom"/>
</dbReference>
<evidence type="ECO:0000259" key="2">
    <source>
        <dbReference type="PROSITE" id="PS50937"/>
    </source>
</evidence>
<feature type="domain" description="HTH merR-type" evidence="2">
    <location>
        <begin position="4"/>
        <end position="74"/>
    </location>
</feature>
<dbReference type="PANTHER" id="PTHR30204:SF97">
    <property type="entry name" value="MERR FAMILY REGULATORY PROTEIN"/>
    <property type="match status" value="1"/>
</dbReference>
<keyword evidence="1" id="KW-0238">DNA-binding</keyword>
<evidence type="ECO:0000313" key="3">
    <source>
        <dbReference type="EMBL" id="GID79819.1"/>
    </source>
</evidence>
<dbReference type="SUPFAM" id="SSF55136">
    <property type="entry name" value="Probable bacterial effector-binding domain"/>
    <property type="match status" value="1"/>
</dbReference>
<dbReference type="InterPro" id="IPR010499">
    <property type="entry name" value="AraC_E-bd"/>
</dbReference>
<dbReference type="InterPro" id="IPR029442">
    <property type="entry name" value="GyrI-like"/>
</dbReference>
<protein>
    <submittedName>
        <fullName evidence="3">MerR family transcriptional regulator</fullName>
    </submittedName>
</protein>
<sequence length="279" mass="30329">MRKGLTIGEFATVTHLSVRTLRRYHEAGLLVPATVDPFTNYRYYLPDQIATAQVIHRLRELDVPLAEVEAILAADDPGRRAELVSGHLRRLEAELERTRAAVVSLRRLLRPGDAAFEVELRSVPARRVAAISANVRLGDSLAWFGAAMDELDAAFPAAERTGPPGGRYANELFTEGAGVMTVFRPVRRPRGGGRIEVVDLAAADLAVTVHAGPHDDIDVTYGRLGDWVVSHALGVDGPVHETYLAGPRDTGDAGRWRTEIGWPVFRLDPLPGGDPTVVA</sequence>
<gene>
    <name evidence="3" type="ORF">Ade02nite_84600</name>
</gene>
<dbReference type="Gene3D" id="3.20.80.10">
    <property type="entry name" value="Regulatory factor, effector binding domain"/>
    <property type="match status" value="1"/>
</dbReference>
<dbReference type="InterPro" id="IPR009061">
    <property type="entry name" value="DNA-bd_dom_put_sf"/>
</dbReference>
<dbReference type="InterPro" id="IPR047057">
    <property type="entry name" value="MerR_fam"/>
</dbReference>
<keyword evidence="4" id="KW-1185">Reference proteome</keyword>